<dbReference type="AlphaFoldDB" id="A0ABC8RKY9"/>
<evidence type="ECO:0000313" key="2">
    <source>
        <dbReference type="EMBL" id="CAK9143709.1"/>
    </source>
</evidence>
<reference evidence="2 3" key="1">
    <citation type="submission" date="2024-02" db="EMBL/GenBank/DDBJ databases">
        <authorList>
            <person name="Vignale AGUSTIN F."/>
            <person name="Sosa J E."/>
            <person name="Modenutti C."/>
        </authorList>
    </citation>
    <scope>NUCLEOTIDE SEQUENCE [LARGE SCALE GENOMIC DNA]</scope>
</reference>
<name>A0ABC8RKY9_9AQUA</name>
<evidence type="ECO:0000256" key="1">
    <source>
        <dbReference type="SAM" id="MobiDB-lite"/>
    </source>
</evidence>
<dbReference type="Proteomes" id="UP001642360">
    <property type="component" value="Unassembled WGS sequence"/>
</dbReference>
<dbReference type="EMBL" id="CAUOFW020001325">
    <property type="protein sequence ID" value="CAK9143709.1"/>
    <property type="molecule type" value="Genomic_DNA"/>
</dbReference>
<comment type="caution">
    <text evidence="2">The sequence shown here is derived from an EMBL/GenBank/DDBJ whole genome shotgun (WGS) entry which is preliminary data.</text>
</comment>
<keyword evidence="3" id="KW-1185">Reference proteome</keyword>
<sequence>MQMHFYLIAESRALKVHPPAMPIPTVSRPKSPSIGGGFTINRYKNIEADAFRPTTPGHSPGVGHYDPPGAP</sequence>
<gene>
    <name evidence="2" type="ORF">ILEXP_LOCUS11429</name>
</gene>
<evidence type="ECO:0000313" key="3">
    <source>
        <dbReference type="Proteomes" id="UP001642360"/>
    </source>
</evidence>
<organism evidence="2 3">
    <name type="scientific">Ilex paraguariensis</name>
    <name type="common">yerba mate</name>
    <dbReference type="NCBI Taxonomy" id="185542"/>
    <lineage>
        <taxon>Eukaryota</taxon>
        <taxon>Viridiplantae</taxon>
        <taxon>Streptophyta</taxon>
        <taxon>Embryophyta</taxon>
        <taxon>Tracheophyta</taxon>
        <taxon>Spermatophyta</taxon>
        <taxon>Magnoliopsida</taxon>
        <taxon>eudicotyledons</taxon>
        <taxon>Gunneridae</taxon>
        <taxon>Pentapetalae</taxon>
        <taxon>asterids</taxon>
        <taxon>campanulids</taxon>
        <taxon>Aquifoliales</taxon>
        <taxon>Aquifoliaceae</taxon>
        <taxon>Ilex</taxon>
    </lineage>
</organism>
<protein>
    <submittedName>
        <fullName evidence="2">Uncharacterized protein</fullName>
    </submittedName>
</protein>
<feature type="region of interest" description="Disordered" evidence="1">
    <location>
        <begin position="50"/>
        <end position="71"/>
    </location>
</feature>
<accession>A0ABC8RKY9</accession>
<proteinExistence type="predicted"/>